<dbReference type="Pfam" id="PF14248">
    <property type="entry name" value="DUF4345"/>
    <property type="match status" value="1"/>
</dbReference>
<feature type="region of interest" description="Disordered" evidence="1">
    <location>
        <begin position="133"/>
        <end position="169"/>
    </location>
</feature>
<dbReference type="InterPro" id="IPR025597">
    <property type="entry name" value="DUF4345"/>
</dbReference>
<organism evidence="2 3">
    <name type="scientific">Kineococcus xinjiangensis</name>
    <dbReference type="NCBI Taxonomy" id="512762"/>
    <lineage>
        <taxon>Bacteria</taxon>
        <taxon>Bacillati</taxon>
        <taxon>Actinomycetota</taxon>
        <taxon>Actinomycetes</taxon>
        <taxon>Kineosporiales</taxon>
        <taxon>Kineosporiaceae</taxon>
        <taxon>Kineococcus</taxon>
    </lineage>
</organism>
<keyword evidence="3" id="KW-1185">Reference proteome</keyword>
<evidence type="ECO:0000256" key="1">
    <source>
        <dbReference type="SAM" id="MobiDB-lite"/>
    </source>
</evidence>
<sequence>MNPRSARAVLTLLALSTAFVGVWALLAPVSFYSGFPAGRGWVRQDGAFNEHLIRDVGGLHLALAVVSAWAAARPRPGSARLAGAAWLVFAVPHLLYHARHLPPAPVDAVGNLVLLGGSAALAVTACLPWRGSRGGPAGGPGRVQPLRARGARRAAAGRGRRGPGPHGGG</sequence>
<accession>A0A2S6IT96</accession>
<proteinExistence type="predicted"/>
<protein>
    <submittedName>
        <fullName evidence="2">Uncharacterized protein</fullName>
    </submittedName>
</protein>
<dbReference type="AlphaFoldDB" id="A0A2S6IT96"/>
<dbReference type="Proteomes" id="UP000239485">
    <property type="component" value="Unassembled WGS sequence"/>
</dbReference>
<dbReference type="EMBL" id="PTJD01000004">
    <property type="protein sequence ID" value="PPK97391.1"/>
    <property type="molecule type" value="Genomic_DNA"/>
</dbReference>
<comment type="caution">
    <text evidence="2">The sequence shown here is derived from an EMBL/GenBank/DDBJ whole genome shotgun (WGS) entry which is preliminary data.</text>
</comment>
<name>A0A2S6IT96_9ACTN</name>
<evidence type="ECO:0000313" key="3">
    <source>
        <dbReference type="Proteomes" id="UP000239485"/>
    </source>
</evidence>
<gene>
    <name evidence="2" type="ORF">CLV92_104212</name>
</gene>
<evidence type="ECO:0000313" key="2">
    <source>
        <dbReference type="EMBL" id="PPK97391.1"/>
    </source>
</evidence>
<reference evidence="2 3" key="1">
    <citation type="submission" date="2018-02" db="EMBL/GenBank/DDBJ databases">
        <title>Genomic Encyclopedia of Archaeal and Bacterial Type Strains, Phase II (KMG-II): from individual species to whole genera.</title>
        <authorList>
            <person name="Goeker M."/>
        </authorList>
    </citation>
    <scope>NUCLEOTIDE SEQUENCE [LARGE SCALE GENOMIC DNA]</scope>
    <source>
        <strain evidence="2 3">DSM 22857</strain>
    </source>
</reference>